<dbReference type="InterPro" id="IPR001451">
    <property type="entry name" value="Hexapep"/>
</dbReference>
<dbReference type="AlphaFoldDB" id="A0A0G4HY58"/>
<gene>
    <name evidence="1" type="ORF">Cvel_9412</name>
</gene>
<dbReference type="InterPro" id="IPR050484">
    <property type="entry name" value="Transf_Hexapept/Carb_Anhydrase"/>
</dbReference>
<dbReference type="PANTHER" id="PTHR13061">
    <property type="entry name" value="DYNACTIN SUBUNIT P25"/>
    <property type="match status" value="1"/>
</dbReference>
<sequence length="197" mass="21164">MLRNILGRHASSSLCRQNFLSSGIRWFSTRGAGVFVHEKACVIGDVSLGDGCSVWPFAVIRGDVNTIKLGARSNVQDCSVIHTTGKYEHTPGGLGYPTTIGEDVTIGHKALLHGCTVGDRVLVGMGATLMDGVEVADDTIIGAGSLVSPGKKLDAGLWVGRPAQRKRDLTDEERKLIRSNADHYVALKERYLSGEFN</sequence>
<dbReference type="InterPro" id="IPR047324">
    <property type="entry name" value="LbH_gamma_CA-like"/>
</dbReference>
<name>A0A0G4HY58_9ALVE</name>
<organism evidence="1">
    <name type="scientific">Chromera velia CCMP2878</name>
    <dbReference type="NCBI Taxonomy" id="1169474"/>
    <lineage>
        <taxon>Eukaryota</taxon>
        <taxon>Sar</taxon>
        <taxon>Alveolata</taxon>
        <taxon>Colpodellida</taxon>
        <taxon>Chromeraceae</taxon>
        <taxon>Chromera</taxon>
    </lineage>
</organism>
<evidence type="ECO:0008006" key="2">
    <source>
        <dbReference type="Google" id="ProtNLM"/>
    </source>
</evidence>
<protein>
    <recommendedName>
        <fullName evidence="2">Gamma carbonic anhydrase</fullName>
    </recommendedName>
</protein>
<dbReference type="Gene3D" id="2.160.10.10">
    <property type="entry name" value="Hexapeptide repeat proteins"/>
    <property type="match status" value="1"/>
</dbReference>
<accession>A0A0G4HY58</accession>
<evidence type="ECO:0000313" key="1">
    <source>
        <dbReference type="EMBL" id="CEM49448.1"/>
    </source>
</evidence>
<dbReference type="VEuPathDB" id="CryptoDB:Cvel_9412"/>
<dbReference type="InterPro" id="IPR011004">
    <property type="entry name" value="Trimer_LpxA-like_sf"/>
</dbReference>
<dbReference type="Pfam" id="PF00132">
    <property type="entry name" value="Hexapep"/>
    <property type="match status" value="1"/>
</dbReference>
<dbReference type="EMBL" id="CDMZ01004334">
    <property type="protein sequence ID" value="CEM49448.1"/>
    <property type="molecule type" value="Genomic_DNA"/>
</dbReference>
<reference evidence="1" key="1">
    <citation type="submission" date="2014-11" db="EMBL/GenBank/DDBJ databases">
        <authorList>
            <person name="Otto D Thomas"/>
            <person name="Naeem Raeece"/>
        </authorList>
    </citation>
    <scope>NUCLEOTIDE SEQUENCE</scope>
</reference>
<dbReference type="CDD" id="cd04645">
    <property type="entry name" value="LbH_gamma_CA_like"/>
    <property type="match status" value="1"/>
</dbReference>
<proteinExistence type="predicted"/>
<dbReference type="PANTHER" id="PTHR13061:SF56">
    <property type="entry name" value="PROTEIN YRDA"/>
    <property type="match status" value="1"/>
</dbReference>
<dbReference type="SUPFAM" id="SSF51161">
    <property type="entry name" value="Trimeric LpxA-like enzymes"/>
    <property type="match status" value="1"/>
</dbReference>